<keyword evidence="4" id="KW-0446">Lipid-binding</keyword>
<evidence type="ECO:0000256" key="5">
    <source>
        <dbReference type="SAM" id="MobiDB-lite"/>
    </source>
</evidence>
<dbReference type="GO" id="GO:0005929">
    <property type="term" value="C:cilium"/>
    <property type="evidence" value="ECO:0007669"/>
    <property type="project" value="TreeGrafter"/>
</dbReference>
<keyword evidence="8" id="KW-1185">Reference proteome</keyword>
<dbReference type="InterPro" id="IPR051519">
    <property type="entry name" value="PDE6D_unc-119_myristoyl-bd"/>
</dbReference>
<dbReference type="Gene3D" id="2.70.50.40">
    <property type="entry name" value="GMP phosphodiesterase, delta subunit"/>
    <property type="match status" value="1"/>
</dbReference>
<dbReference type="PANTHER" id="PTHR12951">
    <property type="entry name" value="RETINAL PROTEIN 4"/>
    <property type="match status" value="1"/>
</dbReference>
<feature type="region of interest" description="Disordered" evidence="5">
    <location>
        <begin position="198"/>
        <end position="248"/>
    </location>
</feature>
<dbReference type="InterPro" id="IPR014756">
    <property type="entry name" value="Ig_E-set"/>
</dbReference>
<dbReference type="InterPro" id="IPR037036">
    <property type="entry name" value="PDED_dom_sf"/>
</dbReference>
<comment type="similarity">
    <text evidence="1">Belongs to the PDE6D/unc-119 family.</text>
</comment>
<comment type="caution">
    <text evidence="7">The sequence shown here is derived from an EMBL/GenBank/DDBJ whole genome shotgun (WGS) entry which is preliminary data.</text>
</comment>
<dbReference type="EMBL" id="BRXZ01000809">
    <property type="protein sequence ID" value="GMH54562.1"/>
    <property type="molecule type" value="Genomic_DNA"/>
</dbReference>
<dbReference type="InterPro" id="IPR008015">
    <property type="entry name" value="PDED_dom"/>
</dbReference>
<evidence type="ECO:0000313" key="7">
    <source>
        <dbReference type="EMBL" id="GMH54562.1"/>
    </source>
</evidence>
<dbReference type="Proteomes" id="UP001165082">
    <property type="component" value="Unassembled WGS sequence"/>
</dbReference>
<dbReference type="AlphaFoldDB" id="A0A9W6ZNM2"/>
<evidence type="ECO:0000259" key="6">
    <source>
        <dbReference type="Pfam" id="PF05351"/>
    </source>
</evidence>
<dbReference type="Pfam" id="PF05351">
    <property type="entry name" value="GMP_PDE_delta"/>
    <property type="match status" value="1"/>
</dbReference>
<evidence type="ECO:0000256" key="1">
    <source>
        <dbReference type="ARBA" id="ARBA00008102"/>
    </source>
</evidence>
<dbReference type="PANTHER" id="PTHR12951:SF1">
    <property type="entry name" value="PROTEIN UNC-119 HOMOLOG"/>
    <property type="match status" value="1"/>
</dbReference>
<accession>A0A9W6ZNM2</accession>
<dbReference type="FunFam" id="2.70.50.40:FF:000003">
    <property type="entry name" value="UNC119 homologue, putative"/>
    <property type="match status" value="1"/>
</dbReference>
<dbReference type="GO" id="GO:0060271">
    <property type="term" value="P:cilium assembly"/>
    <property type="evidence" value="ECO:0007669"/>
    <property type="project" value="TreeGrafter"/>
</dbReference>
<keyword evidence="2" id="KW-0813">Transport</keyword>
<name>A0A9W6ZNM2_9STRA</name>
<dbReference type="GO" id="GO:0042953">
    <property type="term" value="P:lipoprotein transport"/>
    <property type="evidence" value="ECO:0007669"/>
    <property type="project" value="TreeGrafter"/>
</dbReference>
<organism evidence="7 8">
    <name type="scientific">Triparma retinervis</name>
    <dbReference type="NCBI Taxonomy" id="2557542"/>
    <lineage>
        <taxon>Eukaryota</taxon>
        <taxon>Sar</taxon>
        <taxon>Stramenopiles</taxon>
        <taxon>Ochrophyta</taxon>
        <taxon>Bolidophyceae</taxon>
        <taxon>Parmales</taxon>
        <taxon>Triparmaceae</taxon>
        <taxon>Triparma</taxon>
    </lineage>
</organism>
<reference evidence="7" key="1">
    <citation type="submission" date="2022-07" db="EMBL/GenBank/DDBJ databases">
        <title>Genome analysis of Parmales, a sister group of diatoms, reveals the evolutionary specialization of diatoms from phago-mixotrophs to photoautotrophs.</title>
        <authorList>
            <person name="Ban H."/>
            <person name="Sato S."/>
            <person name="Yoshikawa S."/>
            <person name="Kazumasa Y."/>
            <person name="Nakamura Y."/>
            <person name="Ichinomiya M."/>
            <person name="Saitoh K."/>
            <person name="Sato N."/>
            <person name="Blanc-Mathieu R."/>
            <person name="Endo H."/>
            <person name="Kuwata A."/>
            <person name="Ogata H."/>
        </authorList>
    </citation>
    <scope>NUCLEOTIDE SEQUENCE</scope>
</reference>
<gene>
    <name evidence="7" type="ORF">TrRE_jg13193</name>
</gene>
<keyword evidence="3" id="KW-0653">Protein transport</keyword>
<dbReference type="OrthoDB" id="186887at2759"/>
<feature type="domain" description="GMP phosphodiesterase delta subunit" evidence="6">
    <location>
        <begin position="23"/>
        <end position="179"/>
    </location>
</feature>
<sequence>MVTPSDVLEFRKPAENFLCTLSANCYGIDFLQFQINDYETKKIIFEVGKDIPPVNMEMDIDFGNMEDSFRKIKYTFSEDVLRLPLIGTSLVFKVGDKPLEDFRMIERHYFRNKLVKSYDFTFGFCIPGSTNTWDTVYSLPPLEDDLISEMVASPYETTSDSFYFVGDTLVMHNKASYRYKIEDLAQAKRSYETDYEAKNSRLGASGGGAKGTAGESKAGGDEESKGVADSKMGDSDDEGPWSKNADYD</sequence>
<evidence type="ECO:0000313" key="8">
    <source>
        <dbReference type="Proteomes" id="UP001165082"/>
    </source>
</evidence>
<evidence type="ECO:0000256" key="4">
    <source>
        <dbReference type="ARBA" id="ARBA00023121"/>
    </source>
</evidence>
<proteinExistence type="inferred from homology"/>
<feature type="compositionally biased region" description="Basic and acidic residues" evidence="5">
    <location>
        <begin position="218"/>
        <end position="234"/>
    </location>
</feature>
<dbReference type="SUPFAM" id="SSF81296">
    <property type="entry name" value="E set domains"/>
    <property type="match status" value="1"/>
</dbReference>
<evidence type="ECO:0000256" key="3">
    <source>
        <dbReference type="ARBA" id="ARBA00022927"/>
    </source>
</evidence>
<evidence type="ECO:0000256" key="2">
    <source>
        <dbReference type="ARBA" id="ARBA00022448"/>
    </source>
</evidence>
<protein>
    <recommendedName>
        <fullName evidence="6">GMP phosphodiesterase delta subunit domain-containing protein</fullName>
    </recommendedName>
</protein>
<dbReference type="GO" id="GO:0008289">
    <property type="term" value="F:lipid binding"/>
    <property type="evidence" value="ECO:0007669"/>
    <property type="project" value="UniProtKB-KW"/>
</dbReference>